<evidence type="ECO:0000259" key="1">
    <source>
        <dbReference type="PROSITE" id="PS51186"/>
    </source>
</evidence>
<evidence type="ECO:0000313" key="2">
    <source>
        <dbReference type="EMBL" id="RRB06622.1"/>
    </source>
</evidence>
<dbReference type="EMBL" id="RQJO01000007">
    <property type="protein sequence ID" value="RRB06622.1"/>
    <property type="molecule type" value="Genomic_DNA"/>
</dbReference>
<dbReference type="InterPro" id="IPR051531">
    <property type="entry name" value="N-acetyltransferase"/>
</dbReference>
<dbReference type="PANTHER" id="PTHR43792">
    <property type="entry name" value="GNAT FAMILY, PUTATIVE (AFU_ORTHOLOGUE AFUA_3G00765)-RELATED-RELATED"/>
    <property type="match status" value="1"/>
</dbReference>
<dbReference type="RefSeq" id="WP_124869949.1">
    <property type="nucleotide sequence ID" value="NZ_RQJO01000007.1"/>
</dbReference>
<comment type="caution">
    <text evidence="2">The sequence shown here is derived from an EMBL/GenBank/DDBJ whole genome shotgun (WGS) entry which is preliminary data.</text>
</comment>
<accession>A0A3P1C031</accession>
<protein>
    <submittedName>
        <fullName evidence="2">N-acetyltransferase</fullName>
    </submittedName>
</protein>
<dbReference type="Gene3D" id="3.40.630.30">
    <property type="match status" value="1"/>
</dbReference>
<dbReference type="PROSITE" id="PS51186">
    <property type="entry name" value="GNAT"/>
    <property type="match status" value="1"/>
</dbReference>
<feature type="domain" description="N-acetyltransferase" evidence="1">
    <location>
        <begin position="2"/>
        <end position="146"/>
    </location>
</feature>
<gene>
    <name evidence="2" type="ORF">EHT25_02155</name>
</gene>
<keyword evidence="2" id="KW-0808">Transferase</keyword>
<dbReference type="SUPFAM" id="SSF55729">
    <property type="entry name" value="Acyl-CoA N-acyltransferases (Nat)"/>
    <property type="match status" value="1"/>
</dbReference>
<dbReference type="GO" id="GO:0016747">
    <property type="term" value="F:acyltransferase activity, transferring groups other than amino-acyl groups"/>
    <property type="evidence" value="ECO:0007669"/>
    <property type="project" value="InterPro"/>
</dbReference>
<evidence type="ECO:0000313" key="3">
    <source>
        <dbReference type="Proteomes" id="UP000271925"/>
    </source>
</evidence>
<organism evidence="2 3">
    <name type="scientific">Larkinella rosea</name>
    <dbReference type="NCBI Taxonomy" id="2025312"/>
    <lineage>
        <taxon>Bacteria</taxon>
        <taxon>Pseudomonadati</taxon>
        <taxon>Bacteroidota</taxon>
        <taxon>Cytophagia</taxon>
        <taxon>Cytophagales</taxon>
        <taxon>Spirosomataceae</taxon>
        <taxon>Larkinella</taxon>
    </lineage>
</organism>
<dbReference type="Proteomes" id="UP000271925">
    <property type="component" value="Unassembled WGS sequence"/>
</dbReference>
<dbReference type="InterPro" id="IPR016181">
    <property type="entry name" value="Acyl_CoA_acyltransferase"/>
</dbReference>
<name>A0A3P1C031_9BACT</name>
<dbReference type="CDD" id="cd04301">
    <property type="entry name" value="NAT_SF"/>
    <property type="match status" value="1"/>
</dbReference>
<dbReference type="PANTHER" id="PTHR43792:SF13">
    <property type="entry name" value="ACETYLTRANSFERASE"/>
    <property type="match status" value="1"/>
</dbReference>
<dbReference type="AlphaFoldDB" id="A0A3P1C031"/>
<reference evidence="2 3" key="1">
    <citation type="submission" date="2018-11" db="EMBL/GenBank/DDBJ databases">
        <authorList>
            <person name="Zhou Z."/>
            <person name="Wang G."/>
        </authorList>
    </citation>
    <scope>NUCLEOTIDE SEQUENCE [LARGE SCALE GENOMIC DNA]</scope>
    <source>
        <strain evidence="2 3">KCTC52004</strain>
    </source>
</reference>
<keyword evidence="3" id="KW-1185">Reference proteome</keyword>
<dbReference type="OrthoDB" id="9811523at2"/>
<sequence>MMELLPIKETLAENAGFQDHQDCKPSLAMTVDFFNRIGYQPPWIGYYARKNGELVGSAAFKGAPQNGRVEIAYGTFPPFQRQGIATEMCRELVLLARQTDPAVTITARTFEPDNESSRVLQRNGFVGLGTVWDEEDGTVWEWEYRD</sequence>
<proteinExistence type="predicted"/>
<dbReference type="InterPro" id="IPR000182">
    <property type="entry name" value="GNAT_dom"/>
</dbReference>
<dbReference type="Pfam" id="PF13302">
    <property type="entry name" value="Acetyltransf_3"/>
    <property type="match status" value="1"/>
</dbReference>